<evidence type="ECO:0000256" key="2">
    <source>
        <dbReference type="SAM" id="SignalP"/>
    </source>
</evidence>
<proteinExistence type="predicted"/>
<evidence type="ECO:0000313" key="3">
    <source>
        <dbReference type="EMBL" id="KAK6728364.1"/>
    </source>
</evidence>
<keyword evidence="1" id="KW-0472">Membrane</keyword>
<feature type="transmembrane region" description="Helical" evidence="1">
    <location>
        <begin position="60"/>
        <end position="84"/>
    </location>
</feature>
<keyword evidence="1" id="KW-0812">Transmembrane</keyword>
<dbReference type="Proteomes" id="UP001303046">
    <property type="component" value="Unassembled WGS sequence"/>
</dbReference>
<comment type="caution">
    <text evidence="3">The sequence shown here is derived from an EMBL/GenBank/DDBJ whole genome shotgun (WGS) entry which is preliminary data.</text>
</comment>
<feature type="signal peptide" evidence="2">
    <location>
        <begin position="1"/>
        <end position="29"/>
    </location>
</feature>
<accession>A0ABR1BPL2</accession>
<organism evidence="3 4">
    <name type="scientific">Necator americanus</name>
    <name type="common">Human hookworm</name>
    <dbReference type="NCBI Taxonomy" id="51031"/>
    <lineage>
        <taxon>Eukaryota</taxon>
        <taxon>Metazoa</taxon>
        <taxon>Ecdysozoa</taxon>
        <taxon>Nematoda</taxon>
        <taxon>Chromadorea</taxon>
        <taxon>Rhabditida</taxon>
        <taxon>Rhabditina</taxon>
        <taxon>Rhabditomorpha</taxon>
        <taxon>Strongyloidea</taxon>
        <taxon>Ancylostomatidae</taxon>
        <taxon>Bunostominae</taxon>
        <taxon>Necator</taxon>
    </lineage>
</organism>
<evidence type="ECO:0000256" key="1">
    <source>
        <dbReference type="SAM" id="Phobius"/>
    </source>
</evidence>
<evidence type="ECO:0000313" key="4">
    <source>
        <dbReference type="Proteomes" id="UP001303046"/>
    </source>
</evidence>
<keyword evidence="1" id="KW-1133">Transmembrane helix</keyword>
<dbReference type="EMBL" id="JAVFWL010000001">
    <property type="protein sequence ID" value="KAK6728364.1"/>
    <property type="molecule type" value="Genomic_DNA"/>
</dbReference>
<reference evidence="3 4" key="1">
    <citation type="submission" date="2023-08" db="EMBL/GenBank/DDBJ databases">
        <title>A Necator americanus chromosomal reference genome.</title>
        <authorList>
            <person name="Ilik V."/>
            <person name="Petrzelkova K.J."/>
            <person name="Pardy F."/>
            <person name="Fuh T."/>
            <person name="Niatou-Singa F.S."/>
            <person name="Gouil Q."/>
            <person name="Baker L."/>
            <person name="Ritchie M.E."/>
            <person name="Jex A.R."/>
            <person name="Gazzola D."/>
            <person name="Li H."/>
            <person name="Toshio Fujiwara R."/>
            <person name="Zhan B."/>
            <person name="Aroian R.V."/>
            <person name="Pafco B."/>
            <person name="Schwarz E.M."/>
        </authorList>
    </citation>
    <scope>NUCLEOTIDE SEQUENCE [LARGE SCALE GENOMIC DNA]</scope>
    <source>
        <strain evidence="3 4">Aroian</strain>
        <tissue evidence="3">Whole animal</tissue>
    </source>
</reference>
<feature type="chain" id="PRO_5047285304" evidence="2">
    <location>
        <begin position="30"/>
        <end position="100"/>
    </location>
</feature>
<keyword evidence="2" id="KW-0732">Signal</keyword>
<name>A0ABR1BPL2_NECAM</name>
<keyword evidence="4" id="KW-1185">Reference proteome</keyword>
<gene>
    <name evidence="3" type="primary">Necator_chrI.g1921</name>
    <name evidence="3" type="ORF">RB195_005795</name>
</gene>
<protein>
    <submittedName>
        <fullName evidence="3">Uncharacterized protein</fullName>
    </submittedName>
</protein>
<sequence length="100" mass="11252">MSALGVELSSAMNRFCIVFLLAYVQWCNASYHGNGNGNNHGHNHNHNHNGYGHEFPVAHIHAIAAAAPLYYAYAFPFSYGLIPFKNRKKAAHKRKNTRKQ</sequence>